<evidence type="ECO:0000256" key="6">
    <source>
        <dbReference type="SAM" id="MobiDB-lite"/>
    </source>
</evidence>
<keyword evidence="5" id="KW-0496">Mitochondrion</keyword>
<dbReference type="SUPFAM" id="SSF64602">
    <property type="entry name" value="F1 ATPase inhibitor, IF1, C-terminal domain"/>
    <property type="match status" value="1"/>
</dbReference>
<keyword evidence="4" id="KW-0175">Coiled coil</keyword>
<dbReference type="EMBL" id="JBEDNZ010000014">
    <property type="protein sequence ID" value="KAL0829884.1"/>
    <property type="molecule type" value="Genomic_DNA"/>
</dbReference>
<dbReference type="Pfam" id="PF04568">
    <property type="entry name" value="IATP"/>
    <property type="match status" value="1"/>
</dbReference>
<gene>
    <name evidence="7" type="ORF">ABMA28_003363</name>
</gene>
<dbReference type="InterPro" id="IPR007648">
    <property type="entry name" value="ATPase_inhibitor_mt"/>
</dbReference>
<dbReference type="GO" id="GO:0005739">
    <property type="term" value="C:mitochondrion"/>
    <property type="evidence" value="ECO:0007669"/>
    <property type="project" value="UniProtKB-SubCell"/>
</dbReference>
<dbReference type="PANTHER" id="PTHR48417">
    <property type="entry name" value="ATP SYNTHASE F1 SUBUNIT EPSILON"/>
    <property type="match status" value="1"/>
</dbReference>
<evidence type="ECO:0000256" key="2">
    <source>
        <dbReference type="ARBA" id="ARBA00010901"/>
    </source>
</evidence>
<reference evidence="7 8" key="1">
    <citation type="submission" date="2024-06" db="EMBL/GenBank/DDBJ databases">
        <title>A chromosome-level genome assembly of beet webworm, Loxostege sticticalis.</title>
        <authorList>
            <person name="Zhang Y."/>
        </authorList>
    </citation>
    <scope>NUCLEOTIDE SEQUENCE [LARGE SCALE GENOMIC DNA]</scope>
    <source>
        <strain evidence="7">AQ028</strain>
        <tissue evidence="7">Male pupae</tissue>
    </source>
</reference>
<dbReference type="PANTHER" id="PTHR48417:SF1">
    <property type="entry name" value="ATP SYNTHASE F1 SUBUNIT EPSILON"/>
    <property type="match status" value="1"/>
</dbReference>
<accession>A0ABD0SVW1</accession>
<evidence type="ECO:0000313" key="7">
    <source>
        <dbReference type="EMBL" id="KAL0829884.1"/>
    </source>
</evidence>
<protein>
    <recommendedName>
        <fullName evidence="9">Mitochondrial ATPase inhibitor</fullName>
    </recommendedName>
</protein>
<evidence type="ECO:0000256" key="3">
    <source>
        <dbReference type="ARBA" id="ARBA00022946"/>
    </source>
</evidence>
<sequence length="110" mass="11823">MNIQKIYQISQFGQQILSSSRIPYFGKGGLGWIAVPARGYVVPGPGSGAGRGGGAGGSVRESGGALGEYGAAKEEEFFYHKKREQLEKIKAKLNKEEAKPPKLTKKDDPK</sequence>
<evidence type="ECO:0008006" key="9">
    <source>
        <dbReference type="Google" id="ProtNLM"/>
    </source>
</evidence>
<evidence type="ECO:0000313" key="8">
    <source>
        <dbReference type="Proteomes" id="UP001549921"/>
    </source>
</evidence>
<comment type="similarity">
    <text evidence="2">Belongs to the ATPase inhibitor family.</text>
</comment>
<comment type="caution">
    <text evidence="7">The sequence shown here is derived from an EMBL/GenBank/DDBJ whole genome shotgun (WGS) entry which is preliminary data.</text>
</comment>
<keyword evidence="3" id="KW-0809">Transit peptide</keyword>
<dbReference type="Proteomes" id="UP001549921">
    <property type="component" value="Unassembled WGS sequence"/>
</dbReference>
<feature type="region of interest" description="Disordered" evidence="6">
    <location>
        <begin position="91"/>
        <end position="110"/>
    </location>
</feature>
<dbReference type="AlphaFoldDB" id="A0ABD0SVW1"/>
<dbReference type="Gene3D" id="1.20.5.500">
    <property type="entry name" value="Single helix bin"/>
    <property type="match status" value="1"/>
</dbReference>
<evidence type="ECO:0000256" key="1">
    <source>
        <dbReference type="ARBA" id="ARBA00004173"/>
    </source>
</evidence>
<organism evidence="7 8">
    <name type="scientific">Loxostege sticticalis</name>
    <name type="common">Beet webworm moth</name>
    <dbReference type="NCBI Taxonomy" id="481309"/>
    <lineage>
        <taxon>Eukaryota</taxon>
        <taxon>Metazoa</taxon>
        <taxon>Ecdysozoa</taxon>
        <taxon>Arthropoda</taxon>
        <taxon>Hexapoda</taxon>
        <taxon>Insecta</taxon>
        <taxon>Pterygota</taxon>
        <taxon>Neoptera</taxon>
        <taxon>Endopterygota</taxon>
        <taxon>Lepidoptera</taxon>
        <taxon>Glossata</taxon>
        <taxon>Ditrysia</taxon>
        <taxon>Pyraloidea</taxon>
        <taxon>Crambidae</taxon>
        <taxon>Pyraustinae</taxon>
        <taxon>Loxostege</taxon>
    </lineage>
</organism>
<comment type="subcellular location">
    <subcellularLocation>
        <location evidence="1">Mitochondrion</location>
    </subcellularLocation>
</comment>
<evidence type="ECO:0000256" key="5">
    <source>
        <dbReference type="ARBA" id="ARBA00023128"/>
    </source>
</evidence>
<evidence type="ECO:0000256" key="4">
    <source>
        <dbReference type="ARBA" id="ARBA00023054"/>
    </source>
</evidence>
<proteinExistence type="inferred from homology"/>
<name>A0ABD0SVW1_LOXSC</name>